<feature type="chain" id="PRO_5041440835" description="SLH domain-containing protein" evidence="3">
    <location>
        <begin position="20"/>
        <end position="683"/>
    </location>
</feature>
<dbReference type="AlphaFoldDB" id="A0AA45C8V6"/>
<protein>
    <recommendedName>
        <fullName evidence="6">SLH domain-containing protein</fullName>
    </recommendedName>
</protein>
<keyword evidence="2" id="KW-0472">Membrane</keyword>
<feature type="signal peptide" evidence="3">
    <location>
        <begin position="1"/>
        <end position="19"/>
    </location>
</feature>
<organism evidence="4 5">
    <name type="scientific">Oceanotoga teriensis</name>
    <dbReference type="NCBI Taxonomy" id="515440"/>
    <lineage>
        <taxon>Bacteria</taxon>
        <taxon>Thermotogati</taxon>
        <taxon>Thermotogota</taxon>
        <taxon>Thermotogae</taxon>
        <taxon>Petrotogales</taxon>
        <taxon>Petrotogaceae</taxon>
        <taxon>Oceanotoga</taxon>
    </lineage>
</organism>
<evidence type="ECO:0000256" key="2">
    <source>
        <dbReference type="SAM" id="Phobius"/>
    </source>
</evidence>
<evidence type="ECO:0000256" key="3">
    <source>
        <dbReference type="SAM" id="SignalP"/>
    </source>
</evidence>
<keyword evidence="2" id="KW-0812">Transmembrane</keyword>
<feature type="transmembrane region" description="Helical" evidence="2">
    <location>
        <begin position="657"/>
        <end position="679"/>
    </location>
</feature>
<feature type="coiled-coil region" evidence="1">
    <location>
        <begin position="283"/>
        <end position="343"/>
    </location>
</feature>
<evidence type="ECO:0000313" key="4">
    <source>
        <dbReference type="EMBL" id="PWJ96274.1"/>
    </source>
</evidence>
<feature type="coiled-coil region" evidence="1">
    <location>
        <begin position="441"/>
        <end position="489"/>
    </location>
</feature>
<keyword evidence="5" id="KW-1185">Reference proteome</keyword>
<keyword evidence="3" id="KW-0732">Signal</keyword>
<comment type="caution">
    <text evidence="4">The sequence shown here is derived from an EMBL/GenBank/DDBJ whole genome shotgun (WGS) entry which is preliminary data.</text>
</comment>
<feature type="coiled-coil region" evidence="1">
    <location>
        <begin position="173"/>
        <end position="200"/>
    </location>
</feature>
<keyword evidence="1" id="KW-0175">Coiled coil</keyword>
<feature type="coiled-coil region" evidence="1">
    <location>
        <begin position="541"/>
        <end position="572"/>
    </location>
</feature>
<sequence length="683" mass="79303">MKKIIVFLFMIVISSFVFSQTNIKDLKPSSPSYPHVIRMIENGIMTLDNQGRFNGSETMPKYDIAVFGSKILDYLEGIYGNKIVDFENRIAYIEQAKPIERIENLESMVNTFDLRIENYDQDVKLLTKQVSDILKVITPGENLEADNVIYKNIVENTNKVAEKAAKEELQKISEETLVQMTEFNKKMENFEKQVQLLNQKYDKNTEYLNTLIMSNEQKSREELKNYVDMKFNNEIDALKTTLRNIANSEIGYYSTTLESTLMKMDSRIVNIENSIKDINTLNLNSYDSKLNDIEAKLKAYENKIIDSTLDDKDPSSQLIKAEIESLKIDLNKIQNEIKGIQDSNKYNKSYIESFDQREKYYINLLNQTNEKFDNLSSELIFQGKKIDSLMFQISKNDINKSEENTYDPQMQNLTQRISSLERFMSIYSDQIGQIDIYSKGFEDLENKVQKNSDIIQKINSEDKKYKEDYEQLNSKINSITNLINVTNEDITKLGDIKLIGTRIGSIEQKYEIINENSFNNKNNIQDLNYRLSNLEKSISNFDINKEQINKLNESYEELIKKYYNLLEEIDSQTNLKTALDDVKLELRNEISSEFIARDSRIERIERDITSIQEKEYNNSSDENINYVGETLAKQNTQEIEKLQKKIEELEKPNTFNLWSTVTTGIVGVAVGAAITWFILSSGL</sequence>
<reference evidence="4 5" key="1">
    <citation type="submission" date="2018-05" db="EMBL/GenBank/DDBJ databases">
        <title>Genomic Encyclopedia of Type Strains, Phase IV (KMG-IV): sequencing the most valuable type-strain genomes for metagenomic binning, comparative biology and taxonomic classification.</title>
        <authorList>
            <person name="Goeker M."/>
        </authorList>
    </citation>
    <scope>NUCLEOTIDE SEQUENCE [LARGE SCALE GENOMIC DNA]</scope>
    <source>
        <strain evidence="4 5">DSM 24906</strain>
    </source>
</reference>
<dbReference type="Proteomes" id="UP000245921">
    <property type="component" value="Unassembled WGS sequence"/>
</dbReference>
<keyword evidence="2" id="KW-1133">Transmembrane helix</keyword>
<dbReference type="RefSeq" id="WP_109603892.1">
    <property type="nucleotide sequence ID" value="NZ_JAMHJO010000001.1"/>
</dbReference>
<evidence type="ECO:0000313" key="5">
    <source>
        <dbReference type="Proteomes" id="UP000245921"/>
    </source>
</evidence>
<proteinExistence type="predicted"/>
<evidence type="ECO:0008006" key="6">
    <source>
        <dbReference type="Google" id="ProtNLM"/>
    </source>
</evidence>
<accession>A0AA45C8V6</accession>
<gene>
    <name evidence="4" type="ORF">C7380_102192</name>
</gene>
<name>A0AA45C8V6_9BACT</name>
<evidence type="ECO:0000256" key="1">
    <source>
        <dbReference type="SAM" id="Coils"/>
    </source>
</evidence>
<dbReference type="EMBL" id="QGGI01000002">
    <property type="protein sequence ID" value="PWJ96274.1"/>
    <property type="molecule type" value="Genomic_DNA"/>
</dbReference>